<reference evidence="2" key="1">
    <citation type="submission" date="2023-06" db="EMBL/GenBank/DDBJ databases">
        <title>Genomic analysis of the entomopathogenic nematode Steinernema hermaphroditum.</title>
        <authorList>
            <person name="Schwarz E.M."/>
            <person name="Heppert J.K."/>
            <person name="Baniya A."/>
            <person name="Schwartz H.T."/>
            <person name="Tan C.-H."/>
            <person name="Antoshechkin I."/>
            <person name="Sternberg P.W."/>
            <person name="Goodrich-Blair H."/>
            <person name="Dillman A.R."/>
        </authorList>
    </citation>
    <scope>NUCLEOTIDE SEQUENCE</scope>
    <source>
        <strain evidence="2">PS9179</strain>
        <tissue evidence="2">Whole animal</tissue>
    </source>
</reference>
<accession>A0AA39LR27</accession>
<comment type="caution">
    <text evidence="2">The sequence shown here is derived from an EMBL/GenBank/DDBJ whole genome shotgun (WGS) entry which is preliminary data.</text>
</comment>
<protein>
    <submittedName>
        <fullName evidence="2">Uncharacterized protein</fullName>
    </submittedName>
</protein>
<evidence type="ECO:0000256" key="1">
    <source>
        <dbReference type="SAM" id="MobiDB-lite"/>
    </source>
</evidence>
<gene>
    <name evidence="2" type="ORF">QR680_018410</name>
</gene>
<sequence length="105" mass="10794">MNAPGAHGVVAASLTLLRTASPTQPSPPTADKKADAEPPSPVSKSPVNEVGAAAPQAVVESQKNKAEQTMAADLQKKQSELKVAAQKGSAEPSKKDTAKDQKPQK</sequence>
<dbReference type="EMBL" id="JAUCMV010000004">
    <property type="protein sequence ID" value="KAK0406174.1"/>
    <property type="molecule type" value="Genomic_DNA"/>
</dbReference>
<name>A0AA39LR27_9BILA</name>
<evidence type="ECO:0000313" key="2">
    <source>
        <dbReference type="EMBL" id="KAK0406174.1"/>
    </source>
</evidence>
<feature type="region of interest" description="Disordered" evidence="1">
    <location>
        <begin position="14"/>
        <end position="105"/>
    </location>
</feature>
<dbReference type="Proteomes" id="UP001175271">
    <property type="component" value="Unassembled WGS sequence"/>
</dbReference>
<organism evidence="2 3">
    <name type="scientific">Steinernema hermaphroditum</name>
    <dbReference type="NCBI Taxonomy" id="289476"/>
    <lineage>
        <taxon>Eukaryota</taxon>
        <taxon>Metazoa</taxon>
        <taxon>Ecdysozoa</taxon>
        <taxon>Nematoda</taxon>
        <taxon>Chromadorea</taxon>
        <taxon>Rhabditida</taxon>
        <taxon>Tylenchina</taxon>
        <taxon>Panagrolaimomorpha</taxon>
        <taxon>Strongyloidoidea</taxon>
        <taxon>Steinernematidae</taxon>
        <taxon>Steinernema</taxon>
    </lineage>
</organism>
<keyword evidence="3" id="KW-1185">Reference proteome</keyword>
<dbReference type="AlphaFoldDB" id="A0AA39LR27"/>
<feature type="compositionally biased region" description="Basic and acidic residues" evidence="1">
    <location>
        <begin position="92"/>
        <end position="105"/>
    </location>
</feature>
<proteinExistence type="predicted"/>
<evidence type="ECO:0000313" key="3">
    <source>
        <dbReference type="Proteomes" id="UP001175271"/>
    </source>
</evidence>